<keyword evidence="5 6" id="KW-0472">Membrane</keyword>
<dbReference type="Proteomes" id="UP000705867">
    <property type="component" value="Unassembled WGS sequence"/>
</dbReference>
<evidence type="ECO:0000256" key="5">
    <source>
        <dbReference type="ARBA" id="ARBA00023136"/>
    </source>
</evidence>
<keyword evidence="4 6" id="KW-1133">Transmembrane helix</keyword>
<name>A0A953J657_9BACT</name>
<evidence type="ECO:0000313" key="8">
    <source>
        <dbReference type="Proteomes" id="UP000705867"/>
    </source>
</evidence>
<reference evidence="7" key="2">
    <citation type="submission" date="2021-08" db="EMBL/GenBank/DDBJ databases">
        <authorList>
            <person name="Dalcin Martins P."/>
        </authorList>
    </citation>
    <scope>NUCLEOTIDE SEQUENCE</scope>
    <source>
        <strain evidence="7">MAG_39</strain>
    </source>
</reference>
<feature type="transmembrane region" description="Helical" evidence="6">
    <location>
        <begin position="303"/>
        <end position="322"/>
    </location>
</feature>
<protein>
    <submittedName>
        <fullName evidence="7">Flippase-like domain-containing protein</fullName>
    </submittedName>
</protein>
<feature type="transmembrane region" description="Helical" evidence="6">
    <location>
        <begin position="222"/>
        <end position="247"/>
    </location>
</feature>
<keyword evidence="3 6" id="KW-0812">Transmembrane</keyword>
<dbReference type="InterPro" id="IPR022791">
    <property type="entry name" value="L-PG_synthase/AglD"/>
</dbReference>
<dbReference type="NCBIfam" id="TIGR00374">
    <property type="entry name" value="flippase-like domain"/>
    <property type="match status" value="1"/>
</dbReference>
<evidence type="ECO:0000256" key="2">
    <source>
        <dbReference type="ARBA" id="ARBA00022475"/>
    </source>
</evidence>
<feature type="transmembrane region" description="Helical" evidence="6">
    <location>
        <begin position="253"/>
        <end position="272"/>
    </location>
</feature>
<evidence type="ECO:0000256" key="1">
    <source>
        <dbReference type="ARBA" id="ARBA00004651"/>
    </source>
</evidence>
<feature type="transmembrane region" description="Helical" evidence="6">
    <location>
        <begin position="48"/>
        <end position="68"/>
    </location>
</feature>
<evidence type="ECO:0000256" key="6">
    <source>
        <dbReference type="SAM" id="Phobius"/>
    </source>
</evidence>
<gene>
    <name evidence="7" type="ORF">K8I29_12275</name>
</gene>
<evidence type="ECO:0000256" key="4">
    <source>
        <dbReference type="ARBA" id="ARBA00022989"/>
    </source>
</evidence>
<accession>A0A953J657</accession>
<dbReference type="EMBL" id="JAIOIV010000100">
    <property type="protein sequence ID" value="MBZ0156971.1"/>
    <property type="molecule type" value="Genomic_DNA"/>
</dbReference>
<sequence>MEKSPLKKYCILSLKISLAAFIIWYMVRSGRITEEVFIKLFRLENVPYLLFSGLAFYSAQVLAALRFTSIVRMIELPVTFSRILRLTLIGNFFNMVLPGSVGGDVIKGVFLIRSEEEGKGRSSGIVIMDRVLGLFALLLVAVASVLYFIQENRTAVAPYRREIHFILVLAAVVSAFFVAVLLWGKNRALREKLKEAARTILRNSVFYYMLEGFAVITRKRRVLLYTLLLSIFIQVLSLGGVLALVSMISAIDFSYAVTLMAVSSVVMLMGVIPVTPGNIGWTELVASFGWAAVGSSAGGEVFFYWRVVCIVFSLPGALLYYMPGAGAALRRPAESGAPREL</sequence>
<organism evidence="7 8">
    <name type="scientific">Candidatus Nitrobium versatile</name>
    <dbReference type="NCBI Taxonomy" id="2884831"/>
    <lineage>
        <taxon>Bacteria</taxon>
        <taxon>Pseudomonadati</taxon>
        <taxon>Nitrospirota</taxon>
        <taxon>Nitrospiria</taxon>
        <taxon>Nitrospirales</taxon>
        <taxon>Nitrospiraceae</taxon>
        <taxon>Candidatus Nitrobium</taxon>
    </lineage>
</organism>
<comment type="caution">
    <text evidence="7">The sequence shown here is derived from an EMBL/GenBank/DDBJ whole genome shotgun (WGS) entry which is preliminary data.</text>
</comment>
<keyword evidence="2" id="KW-1003">Cell membrane</keyword>
<feature type="transmembrane region" description="Helical" evidence="6">
    <location>
        <begin position="6"/>
        <end position="27"/>
    </location>
</feature>
<dbReference type="Pfam" id="PF03706">
    <property type="entry name" value="LPG_synthase_TM"/>
    <property type="match status" value="1"/>
</dbReference>
<dbReference type="PANTHER" id="PTHR40277:SF1">
    <property type="entry name" value="BLL5419 PROTEIN"/>
    <property type="match status" value="1"/>
</dbReference>
<evidence type="ECO:0000313" key="7">
    <source>
        <dbReference type="EMBL" id="MBZ0156971.1"/>
    </source>
</evidence>
<reference evidence="7" key="1">
    <citation type="journal article" date="2021" name="bioRxiv">
        <title>Unraveling nitrogen, sulfur and carbon metabolic pathways and microbial community transcriptional responses to substrate deprivation and toxicity stresses in a bioreactor mimicking anoxic brackish coastal sediment conditions.</title>
        <authorList>
            <person name="Martins P.D."/>
            <person name="Echeveste M.J."/>
            <person name="Arshad A."/>
            <person name="Kurth J."/>
            <person name="Ouboter H."/>
            <person name="Jetten M.S.M."/>
            <person name="Welte C.U."/>
        </authorList>
    </citation>
    <scope>NUCLEOTIDE SEQUENCE</scope>
    <source>
        <strain evidence="7">MAG_39</strain>
    </source>
</reference>
<dbReference type="AlphaFoldDB" id="A0A953J657"/>
<feature type="transmembrane region" description="Helical" evidence="6">
    <location>
        <begin position="131"/>
        <end position="150"/>
    </location>
</feature>
<feature type="transmembrane region" description="Helical" evidence="6">
    <location>
        <begin position="88"/>
        <end position="110"/>
    </location>
</feature>
<proteinExistence type="predicted"/>
<dbReference type="PANTHER" id="PTHR40277">
    <property type="entry name" value="BLL5419 PROTEIN"/>
    <property type="match status" value="1"/>
</dbReference>
<feature type="transmembrane region" description="Helical" evidence="6">
    <location>
        <begin position="162"/>
        <end position="184"/>
    </location>
</feature>
<dbReference type="GO" id="GO:0005886">
    <property type="term" value="C:plasma membrane"/>
    <property type="evidence" value="ECO:0007669"/>
    <property type="project" value="UniProtKB-SubCell"/>
</dbReference>
<comment type="subcellular location">
    <subcellularLocation>
        <location evidence="1">Cell membrane</location>
        <topology evidence="1">Multi-pass membrane protein</topology>
    </subcellularLocation>
</comment>
<evidence type="ECO:0000256" key="3">
    <source>
        <dbReference type="ARBA" id="ARBA00022692"/>
    </source>
</evidence>